<feature type="transmembrane region" description="Helical" evidence="1">
    <location>
        <begin position="6"/>
        <end position="22"/>
    </location>
</feature>
<evidence type="ECO:0000256" key="1">
    <source>
        <dbReference type="SAM" id="Phobius"/>
    </source>
</evidence>
<feature type="transmembrane region" description="Helical" evidence="1">
    <location>
        <begin position="123"/>
        <end position="143"/>
    </location>
</feature>
<dbReference type="Pfam" id="PF05982">
    <property type="entry name" value="Sbt_1"/>
    <property type="match status" value="1"/>
</dbReference>
<sequence length="312" mass="32681">MPHFEPVILFFLLGALAGFLRSDLRIPGVLYESLSIFLLLAIGLKGGVELARYPLATVALPALVVVAVGALIPLVAYPVLRRFGRLPRADAGSIAGHYGSVSVVTFAVGTTYLARLGHEGEGYMTVMLVLLEFPALVIGVLLARRGEPGTPWGKVLHEVLAGKSIVLLLGGLAIGWFAGPGGIEPLDRLFFDLFKGVLAFFLLEMGLVAASRFGELRRAGPFLLVFATVMPLFSAGLGLATGALLGLSVGGVTLLATLYASASYIAAPAAMRLAVPQANPALSIGAALGITFPFNLLVGIPLYHRLAQQVVQ</sequence>
<protein>
    <recommendedName>
        <fullName evidence="4">Sodium-dependent bicarbonate transport family permease</fullName>
    </recommendedName>
</protein>
<keyword evidence="1" id="KW-0472">Membrane</keyword>
<dbReference type="PANTHER" id="PTHR40400:SF1">
    <property type="entry name" value="SLR1512 PROTEIN"/>
    <property type="match status" value="1"/>
</dbReference>
<feature type="transmembrane region" description="Helical" evidence="1">
    <location>
        <begin position="189"/>
        <end position="210"/>
    </location>
</feature>
<evidence type="ECO:0008006" key="4">
    <source>
        <dbReference type="Google" id="ProtNLM"/>
    </source>
</evidence>
<name>A0ABU1VIK0_9BURK</name>
<reference evidence="2 3" key="1">
    <citation type="submission" date="2023-07" db="EMBL/GenBank/DDBJ databases">
        <title>Sorghum-associated microbial communities from plants grown in Nebraska, USA.</title>
        <authorList>
            <person name="Schachtman D."/>
        </authorList>
    </citation>
    <scope>NUCLEOTIDE SEQUENCE [LARGE SCALE GENOMIC DNA]</scope>
    <source>
        <strain evidence="2 3">BE240</strain>
    </source>
</reference>
<dbReference type="EMBL" id="JAVDWE010000022">
    <property type="protein sequence ID" value="MDR7097321.1"/>
    <property type="molecule type" value="Genomic_DNA"/>
</dbReference>
<keyword evidence="1" id="KW-0812">Transmembrane</keyword>
<dbReference type="PANTHER" id="PTHR40400">
    <property type="entry name" value="SLR1512 PROTEIN"/>
    <property type="match status" value="1"/>
</dbReference>
<dbReference type="Proteomes" id="UP001265550">
    <property type="component" value="Unassembled WGS sequence"/>
</dbReference>
<feature type="transmembrane region" description="Helical" evidence="1">
    <location>
        <begin position="282"/>
        <end position="303"/>
    </location>
</feature>
<evidence type="ECO:0000313" key="2">
    <source>
        <dbReference type="EMBL" id="MDR7097321.1"/>
    </source>
</evidence>
<comment type="caution">
    <text evidence="2">The sequence shown here is derived from an EMBL/GenBank/DDBJ whole genome shotgun (WGS) entry which is preliminary data.</text>
</comment>
<feature type="transmembrane region" description="Helical" evidence="1">
    <location>
        <begin position="155"/>
        <end position="177"/>
    </location>
</feature>
<accession>A0ABU1VIK0</accession>
<gene>
    <name evidence="2" type="ORF">J2X09_005095</name>
</gene>
<feature type="transmembrane region" description="Helical" evidence="1">
    <location>
        <begin position="98"/>
        <end position="117"/>
    </location>
</feature>
<feature type="transmembrane region" description="Helical" evidence="1">
    <location>
        <begin position="251"/>
        <end position="270"/>
    </location>
</feature>
<feature type="transmembrane region" description="Helical" evidence="1">
    <location>
        <begin position="222"/>
        <end position="245"/>
    </location>
</feature>
<organism evidence="2 3">
    <name type="scientific">Hydrogenophaga laconesensis</name>
    <dbReference type="NCBI Taxonomy" id="1805971"/>
    <lineage>
        <taxon>Bacteria</taxon>
        <taxon>Pseudomonadati</taxon>
        <taxon>Pseudomonadota</taxon>
        <taxon>Betaproteobacteria</taxon>
        <taxon>Burkholderiales</taxon>
        <taxon>Comamonadaceae</taxon>
        <taxon>Hydrogenophaga</taxon>
    </lineage>
</organism>
<dbReference type="InterPro" id="IPR010293">
    <property type="entry name" value="Sbt_1"/>
</dbReference>
<keyword evidence="3" id="KW-1185">Reference proteome</keyword>
<feature type="transmembrane region" description="Helical" evidence="1">
    <location>
        <begin position="54"/>
        <end position="77"/>
    </location>
</feature>
<evidence type="ECO:0000313" key="3">
    <source>
        <dbReference type="Proteomes" id="UP001265550"/>
    </source>
</evidence>
<feature type="transmembrane region" description="Helical" evidence="1">
    <location>
        <begin position="29"/>
        <end position="48"/>
    </location>
</feature>
<keyword evidence="1" id="KW-1133">Transmembrane helix</keyword>
<dbReference type="RefSeq" id="WP_137918454.1">
    <property type="nucleotide sequence ID" value="NZ_JAVDWE010000022.1"/>
</dbReference>
<proteinExistence type="predicted"/>